<dbReference type="Pfam" id="PF00072">
    <property type="entry name" value="Response_reg"/>
    <property type="match status" value="1"/>
</dbReference>
<gene>
    <name evidence="12" type="ORF">SYNTR_0104</name>
</gene>
<keyword evidence="4" id="KW-0805">Transcription regulation</keyword>
<dbReference type="KEGG" id="salq:SYNTR_0104"/>
<feature type="domain" description="OmpR/PhoB-type" evidence="11">
    <location>
        <begin position="131"/>
        <end position="230"/>
    </location>
</feature>
<evidence type="ECO:0000259" key="11">
    <source>
        <dbReference type="PROSITE" id="PS51755"/>
    </source>
</evidence>
<dbReference type="FunFam" id="1.10.10.10:FF:000018">
    <property type="entry name" value="DNA-binding response regulator ResD"/>
    <property type="match status" value="1"/>
</dbReference>
<dbReference type="GO" id="GO:0006355">
    <property type="term" value="P:regulation of DNA-templated transcription"/>
    <property type="evidence" value="ECO:0007669"/>
    <property type="project" value="InterPro"/>
</dbReference>
<evidence type="ECO:0000256" key="6">
    <source>
        <dbReference type="ARBA" id="ARBA00023163"/>
    </source>
</evidence>
<dbReference type="FunFam" id="3.40.50.2300:FF:000001">
    <property type="entry name" value="DNA-binding response regulator PhoB"/>
    <property type="match status" value="1"/>
</dbReference>
<dbReference type="Gene3D" id="3.40.50.2300">
    <property type="match status" value="1"/>
</dbReference>
<feature type="DNA-binding region" description="OmpR/PhoB-type" evidence="9">
    <location>
        <begin position="131"/>
        <end position="230"/>
    </location>
</feature>
<sequence>MAGETILIVDDDADIREIITLYLEKEGYNVVSATDGNEAILNALTTNPDLIILDIMIPGLDGIEVCQEIRKKSTTPIIFLSCKGEPIDKSIGLTAGGDDYMSKPFDTIELLARVKAQLRRNRILKSSANSTQLLKYPGLTIDLTNYSVTANEKLITLSRKELQLLVLLAQNQGKVFSSEELFKELWGTDSYGDYRTVMVHISHIRKKIEKDPTNPKFIHTIKGAGYKFFISK</sequence>
<evidence type="ECO:0000256" key="2">
    <source>
        <dbReference type="ARBA" id="ARBA00022553"/>
    </source>
</evidence>
<dbReference type="Gene3D" id="6.10.250.690">
    <property type="match status" value="1"/>
</dbReference>
<dbReference type="CDD" id="cd00383">
    <property type="entry name" value="trans_reg_C"/>
    <property type="match status" value="1"/>
</dbReference>
<keyword evidence="6" id="KW-0804">Transcription</keyword>
<protein>
    <recommendedName>
        <fullName evidence="1">Stage 0 sporulation protein A homolog</fullName>
    </recommendedName>
</protein>
<evidence type="ECO:0000313" key="13">
    <source>
        <dbReference type="Proteomes" id="UP000426444"/>
    </source>
</evidence>
<evidence type="ECO:0000256" key="5">
    <source>
        <dbReference type="ARBA" id="ARBA00023125"/>
    </source>
</evidence>
<dbReference type="GO" id="GO:0005829">
    <property type="term" value="C:cytosol"/>
    <property type="evidence" value="ECO:0007669"/>
    <property type="project" value="TreeGrafter"/>
</dbReference>
<organism evidence="12 13">
    <name type="scientific">Candidatus Syntrophocurvum alkaliphilum</name>
    <dbReference type="NCBI Taxonomy" id="2293317"/>
    <lineage>
        <taxon>Bacteria</taxon>
        <taxon>Bacillati</taxon>
        <taxon>Bacillota</taxon>
        <taxon>Clostridia</taxon>
        <taxon>Eubacteriales</taxon>
        <taxon>Syntrophomonadaceae</taxon>
        <taxon>Candidatus Syntrophocurvum</taxon>
    </lineage>
</organism>
<dbReference type="PROSITE" id="PS51755">
    <property type="entry name" value="OMPR_PHOB"/>
    <property type="match status" value="1"/>
</dbReference>
<dbReference type="InterPro" id="IPR039420">
    <property type="entry name" value="WalR-like"/>
</dbReference>
<evidence type="ECO:0000256" key="9">
    <source>
        <dbReference type="PROSITE-ProRule" id="PRU01091"/>
    </source>
</evidence>
<dbReference type="InterPro" id="IPR016032">
    <property type="entry name" value="Sig_transdc_resp-reg_C-effctor"/>
</dbReference>
<evidence type="ECO:0000256" key="3">
    <source>
        <dbReference type="ARBA" id="ARBA00023012"/>
    </source>
</evidence>
<dbReference type="InterPro" id="IPR001789">
    <property type="entry name" value="Sig_transdc_resp-reg_receiver"/>
</dbReference>
<feature type="modified residue" description="4-aspartylphosphate" evidence="8">
    <location>
        <position position="54"/>
    </location>
</feature>
<evidence type="ECO:0000256" key="7">
    <source>
        <dbReference type="ARBA" id="ARBA00024867"/>
    </source>
</evidence>
<dbReference type="GO" id="GO:0032993">
    <property type="term" value="C:protein-DNA complex"/>
    <property type="evidence" value="ECO:0007669"/>
    <property type="project" value="TreeGrafter"/>
</dbReference>
<evidence type="ECO:0000256" key="4">
    <source>
        <dbReference type="ARBA" id="ARBA00023015"/>
    </source>
</evidence>
<keyword evidence="5 9" id="KW-0238">DNA-binding</keyword>
<reference evidence="13" key="1">
    <citation type="journal article" date="2019" name="Microbiology">
        <title>Complete Genome Sequence of an Uncultured Bacterium of the Candidate Phylum Bipolaricaulota.</title>
        <authorList>
            <person name="Kadnikov V.V."/>
            <person name="Mardanov A.V."/>
            <person name="Beletsky A.V."/>
            <person name="Frank Y.A."/>
            <person name="Karnachuk O.V."/>
            <person name="Ravin N.V."/>
        </authorList>
    </citation>
    <scope>NUCLEOTIDE SEQUENCE [LARGE SCALE GENOMIC DNA]</scope>
</reference>
<dbReference type="PANTHER" id="PTHR48111:SF1">
    <property type="entry name" value="TWO-COMPONENT RESPONSE REGULATOR ORR33"/>
    <property type="match status" value="1"/>
</dbReference>
<dbReference type="SUPFAM" id="SSF52172">
    <property type="entry name" value="CheY-like"/>
    <property type="match status" value="1"/>
</dbReference>
<dbReference type="OrthoDB" id="9790442at2"/>
<dbReference type="GO" id="GO:0000976">
    <property type="term" value="F:transcription cis-regulatory region binding"/>
    <property type="evidence" value="ECO:0007669"/>
    <property type="project" value="TreeGrafter"/>
</dbReference>
<dbReference type="SMART" id="SM00448">
    <property type="entry name" value="REC"/>
    <property type="match status" value="1"/>
</dbReference>
<dbReference type="PANTHER" id="PTHR48111">
    <property type="entry name" value="REGULATOR OF RPOS"/>
    <property type="match status" value="1"/>
</dbReference>
<dbReference type="Gene3D" id="1.10.10.10">
    <property type="entry name" value="Winged helix-like DNA-binding domain superfamily/Winged helix DNA-binding domain"/>
    <property type="match status" value="1"/>
</dbReference>
<proteinExistence type="predicted"/>
<dbReference type="PROSITE" id="PS50110">
    <property type="entry name" value="RESPONSE_REGULATORY"/>
    <property type="match status" value="1"/>
</dbReference>
<evidence type="ECO:0000313" key="12">
    <source>
        <dbReference type="EMBL" id="QGT98697.1"/>
    </source>
</evidence>
<dbReference type="EMBL" id="CP046457">
    <property type="protein sequence ID" value="QGT98697.1"/>
    <property type="molecule type" value="Genomic_DNA"/>
</dbReference>
<dbReference type="RefSeq" id="WP_156202666.1">
    <property type="nucleotide sequence ID" value="NZ_CP046457.1"/>
</dbReference>
<dbReference type="Pfam" id="PF00486">
    <property type="entry name" value="Trans_reg_C"/>
    <property type="match status" value="1"/>
</dbReference>
<evidence type="ECO:0000256" key="8">
    <source>
        <dbReference type="PROSITE-ProRule" id="PRU00169"/>
    </source>
</evidence>
<dbReference type="Proteomes" id="UP000426444">
    <property type="component" value="Chromosome"/>
</dbReference>
<evidence type="ECO:0000256" key="1">
    <source>
        <dbReference type="ARBA" id="ARBA00018672"/>
    </source>
</evidence>
<dbReference type="InterPro" id="IPR011006">
    <property type="entry name" value="CheY-like_superfamily"/>
</dbReference>
<keyword evidence="3" id="KW-0902">Two-component regulatory system</keyword>
<evidence type="ECO:0000259" key="10">
    <source>
        <dbReference type="PROSITE" id="PS50110"/>
    </source>
</evidence>
<dbReference type="SMART" id="SM00862">
    <property type="entry name" value="Trans_reg_C"/>
    <property type="match status" value="1"/>
</dbReference>
<dbReference type="AlphaFoldDB" id="A0A6I6D7U8"/>
<dbReference type="SUPFAM" id="SSF46894">
    <property type="entry name" value="C-terminal effector domain of the bipartite response regulators"/>
    <property type="match status" value="1"/>
</dbReference>
<dbReference type="InterPro" id="IPR036388">
    <property type="entry name" value="WH-like_DNA-bd_sf"/>
</dbReference>
<keyword evidence="2 8" id="KW-0597">Phosphoprotein</keyword>
<dbReference type="InterPro" id="IPR001867">
    <property type="entry name" value="OmpR/PhoB-type_DNA-bd"/>
</dbReference>
<accession>A0A6I6D7U8</accession>
<name>A0A6I6D7U8_9FIRM</name>
<keyword evidence="13" id="KW-1185">Reference proteome</keyword>
<feature type="domain" description="Response regulatory" evidence="10">
    <location>
        <begin position="5"/>
        <end position="118"/>
    </location>
</feature>
<comment type="function">
    <text evidence="7">May play the central regulatory role in sporulation. It may be an element of the effector pathway responsible for the activation of sporulation genes in response to nutritional stress. Spo0A may act in concert with spo0H (a sigma factor) to control the expression of some genes that are critical to the sporulation process.</text>
</comment>
<dbReference type="GO" id="GO:0000156">
    <property type="term" value="F:phosphorelay response regulator activity"/>
    <property type="evidence" value="ECO:0007669"/>
    <property type="project" value="TreeGrafter"/>
</dbReference>